<feature type="compositionally biased region" description="Basic and acidic residues" evidence="1">
    <location>
        <begin position="65"/>
        <end position="106"/>
    </location>
</feature>
<comment type="caution">
    <text evidence="3">The sequence shown here is derived from an EMBL/GenBank/DDBJ whole genome shotgun (WGS) entry which is preliminary data.</text>
</comment>
<dbReference type="Proteomes" id="UP000785200">
    <property type="component" value="Unassembled WGS sequence"/>
</dbReference>
<organism evidence="3 4">
    <name type="scientific">Hyphodiscus hymeniophilus</name>
    <dbReference type="NCBI Taxonomy" id="353542"/>
    <lineage>
        <taxon>Eukaryota</taxon>
        <taxon>Fungi</taxon>
        <taxon>Dikarya</taxon>
        <taxon>Ascomycota</taxon>
        <taxon>Pezizomycotina</taxon>
        <taxon>Leotiomycetes</taxon>
        <taxon>Helotiales</taxon>
        <taxon>Hyphodiscaceae</taxon>
        <taxon>Hyphodiscus</taxon>
    </lineage>
</organism>
<dbReference type="EMBL" id="VNKQ01000009">
    <property type="protein sequence ID" value="KAG0648926.1"/>
    <property type="molecule type" value="Genomic_DNA"/>
</dbReference>
<evidence type="ECO:0000313" key="3">
    <source>
        <dbReference type="EMBL" id="KAG0648926.1"/>
    </source>
</evidence>
<evidence type="ECO:0000256" key="1">
    <source>
        <dbReference type="SAM" id="MobiDB-lite"/>
    </source>
</evidence>
<accession>A0A9P6VIV9</accession>
<evidence type="ECO:0000313" key="4">
    <source>
        <dbReference type="Proteomes" id="UP000785200"/>
    </source>
</evidence>
<feature type="compositionally biased region" description="Acidic residues" evidence="1">
    <location>
        <begin position="48"/>
        <end position="62"/>
    </location>
</feature>
<gene>
    <name evidence="3" type="ORF">D0Z07_4792</name>
</gene>
<dbReference type="OrthoDB" id="5388322at2759"/>
<reference evidence="3" key="1">
    <citation type="submission" date="2019-07" db="EMBL/GenBank/DDBJ databases">
        <title>Hyphodiscus hymeniophilus genome sequencing and assembly.</title>
        <authorList>
            <person name="Kramer G."/>
            <person name="Nodwell J."/>
        </authorList>
    </citation>
    <scope>NUCLEOTIDE SEQUENCE</scope>
    <source>
        <strain evidence="3">ATCC 34498</strain>
    </source>
</reference>
<keyword evidence="4" id="KW-1185">Reference proteome</keyword>
<feature type="domain" description="DUF4604" evidence="2">
    <location>
        <begin position="7"/>
        <end position="172"/>
    </location>
</feature>
<dbReference type="AlphaFoldDB" id="A0A9P6VIV9"/>
<proteinExistence type="predicted"/>
<name>A0A9P6VIV9_9HELO</name>
<protein>
    <recommendedName>
        <fullName evidence="2">DUF4604 domain-containing protein</fullName>
    </recommendedName>
</protein>
<dbReference type="Pfam" id="PF15377">
    <property type="entry name" value="DUF4604"/>
    <property type="match status" value="1"/>
</dbReference>
<evidence type="ECO:0000259" key="2">
    <source>
        <dbReference type="Pfam" id="PF15377"/>
    </source>
</evidence>
<sequence>MSKITPKNLSYDPTLPPFLQRLQENNSSRDGRNGFQSARPKKARNPEDEVEDEPVYFDEESGETLSKREWEEKEKAEEGDDGGEHGKEGEEQGRGHEEKKAGEKESIAAIGGSKKRKAGKVIGANDEDGDEKVKEVIAGDINRVKKDEAKKGEGKIVKKKGKKVKLSFGDEE</sequence>
<feature type="region of interest" description="Disordered" evidence="1">
    <location>
        <begin position="1"/>
        <end position="128"/>
    </location>
</feature>
<dbReference type="InterPro" id="IPR027911">
    <property type="entry name" value="DUF4604"/>
</dbReference>